<sequence length="75" mass="8668">MEEMVIFWPCSWALVEKGCWFKPRGLKVGDNDEAERQRCSCFFDHTIHQRSVTAADHLQGVQIVVVHLVHVPVLH</sequence>
<name>A0A540L266_MALBA</name>
<dbReference type="EMBL" id="VIEB01000803">
    <property type="protein sequence ID" value="TQD80548.1"/>
    <property type="molecule type" value="Genomic_DNA"/>
</dbReference>
<proteinExistence type="predicted"/>
<comment type="caution">
    <text evidence="1">The sequence shown here is derived from an EMBL/GenBank/DDBJ whole genome shotgun (WGS) entry which is preliminary data.</text>
</comment>
<reference evidence="1 2" key="1">
    <citation type="journal article" date="2019" name="G3 (Bethesda)">
        <title>Sequencing of a Wild Apple (Malus baccata) Genome Unravels the Differences Between Cultivated and Wild Apple Species Regarding Disease Resistance and Cold Tolerance.</title>
        <authorList>
            <person name="Chen X."/>
        </authorList>
    </citation>
    <scope>NUCLEOTIDE SEQUENCE [LARGE SCALE GENOMIC DNA]</scope>
    <source>
        <strain evidence="2">cv. Shandingzi</strain>
        <tissue evidence="1">Leaves</tissue>
    </source>
</reference>
<dbReference type="Proteomes" id="UP000315295">
    <property type="component" value="Unassembled WGS sequence"/>
</dbReference>
<accession>A0A540L266</accession>
<evidence type="ECO:0000313" key="2">
    <source>
        <dbReference type="Proteomes" id="UP000315295"/>
    </source>
</evidence>
<organism evidence="1 2">
    <name type="scientific">Malus baccata</name>
    <name type="common">Siberian crab apple</name>
    <name type="synonym">Pyrus baccata</name>
    <dbReference type="NCBI Taxonomy" id="106549"/>
    <lineage>
        <taxon>Eukaryota</taxon>
        <taxon>Viridiplantae</taxon>
        <taxon>Streptophyta</taxon>
        <taxon>Embryophyta</taxon>
        <taxon>Tracheophyta</taxon>
        <taxon>Spermatophyta</taxon>
        <taxon>Magnoliopsida</taxon>
        <taxon>eudicotyledons</taxon>
        <taxon>Gunneridae</taxon>
        <taxon>Pentapetalae</taxon>
        <taxon>rosids</taxon>
        <taxon>fabids</taxon>
        <taxon>Rosales</taxon>
        <taxon>Rosaceae</taxon>
        <taxon>Amygdaloideae</taxon>
        <taxon>Maleae</taxon>
        <taxon>Malus</taxon>
    </lineage>
</organism>
<protein>
    <submittedName>
        <fullName evidence="1">Uncharacterized protein</fullName>
    </submittedName>
</protein>
<dbReference type="AlphaFoldDB" id="A0A540L266"/>
<keyword evidence="2" id="KW-1185">Reference proteome</keyword>
<evidence type="ECO:0000313" key="1">
    <source>
        <dbReference type="EMBL" id="TQD80548.1"/>
    </source>
</evidence>
<gene>
    <name evidence="1" type="ORF">C1H46_033897</name>
</gene>